<reference evidence="1" key="1">
    <citation type="submission" date="2021-01" db="EMBL/GenBank/DDBJ databases">
        <title>Phytophthora aleatoria, a newly-described species from Pinus radiata is distinct from Phytophthora cactorum isolates based on comparative genomics.</title>
        <authorList>
            <person name="Mcdougal R."/>
            <person name="Panda P."/>
            <person name="Williams N."/>
            <person name="Studholme D.J."/>
        </authorList>
    </citation>
    <scope>NUCLEOTIDE SEQUENCE</scope>
    <source>
        <strain evidence="1">NZFS 3830</strain>
    </source>
</reference>
<organism evidence="1 2">
    <name type="scientific">Phytophthora cactorum</name>
    <dbReference type="NCBI Taxonomy" id="29920"/>
    <lineage>
        <taxon>Eukaryota</taxon>
        <taxon>Sar</taxon>
        <taxon>Stramenopiles</taxon>
        <taxon>Oomycota</taxon>
        <taxon>Peronosporomycetes</taxon>
        <taxon>Peronosporales</taxon>
        <taxon>Peronosporaceae</taxon>
        <taxon>Phytophthora</taxon>
    </lineage>
</organism>
<feature type="non-terminal residue" evidence="1">
    <location>
        <position position="1"/>
    </location>
</feature>
<comment type="caution">
    <text evidence="1">The sequence shown here is derived from an EMBL/GenBank/DDBJ whole genome shotgun (WGS) entry which is preliminary data.</text>
</comment>
<gene>
    <name evidence="1" type="ORF">JG687_00013335</name>
</gene>
<evidence type="ECO:0000313" key="2">
    <source>
        <dbReference type="Proteomes" id="UP000688947"/>
    </source>
</evidence>
<dbReference type="Proteomes" id="UP000688947">
    <property type="component" value="Unassembled WGS sequence"/>
</dbReference>
<accession>A0A8T1TZJ9</accession>
<dbReference type="EMBL" id="JAENGZ010000969">
    <property type="protein sequence ID" value="KAG6951885.1"/>
    <property type="molecule type" value="Genomic_DNA"/>
</dbReference>
<name>A0A8T1TZJ9_9STRA</name>
<evidence type="ECO:0000313" key="1">
    <source>
        <dbReference type="EMBL" id="KAG6951885.1"/>
    </source>
</evidence>
<protein>
    <submittedName>
        <fullName evidence="1">Uncharacterized protein</fullName>
    </submittedName>
</protein>
<dbReference type="AlphaFoldDB" id="A0A8T1TZJ9"/>
<sequence>TIDGKYDALQLYREVDVLRLFKDQGERDLPGIAALARIGLGKNHYLPLHNGYVVSELRTQLDGDRAGMLCLMIANWREYNWVKFGPYSEDVLTQIKHGIMNMMYAKSESDYSLHRGEFESLCGHGGRTKLCDFFVSNLDRCKNMWVMAFRSRCHTSTTILTTGWRSCLGS</sequence>
<proteinExistence type="predicted"/>